<sequence length="102" mass="11391">MPTLRFNLVDGADMTSCGFVFGLNSFVGLAFQSILTIVIASLFDLSTVTRPQVTLEIYSGYHFAVGGALIAPILYQVLKYLWMKKGRYNLEKIVAPIKIWNL</sequence>
<evidence type="ECO:0000256" key="1">
    <source>
        <dbReference type="SAM" id="Phobius"/>
    </source>
</evidence>
<feature type="transmembrane region" description="Helical" evidence="1">
    <location>
        <begin position="21"/>
        <end position="43"/>
    </location>
</feature>
<feature type="transmembrane region" description="Helical" evidence="1">
    <location>
        <begin position="63"/>
        <end position="82"/>
    </location>
</feature>
<evidence type="ECO:0000313" key="2">
    <source>
        <dbReference type="EMBL" id="EPB75086.1"/>
    </source>
</evidence>
<proteinExistence type="predicted"/>
<keyword evidence="3" id="KW-1185">Reference proteome</keyword>
<keyword evidence="1" id="KW-1133">Transmembrane helix</keyword>
<reference evidence="2 3" key="1">
    <citation type="submission" date="2013-05" db="EMBL/GenBank/DDBJ databases">
        <title>Draft genome of the parasitic nematode Anyclostoma ceylanicum.</title>
        <authorList>
            <person name="Mitreva M."/>
        </authorList>
    </citation>
    <scope>NUCLEOTIDE SEQUENCE [LARGE SCALE GENOMIC DNA]</scope>
</reference>
<keyword evidence="1" id="KW-0472">Membrane</keyword>
<keyword evidence="1" id="KW-0812">Transmembrane</keyword>
<protein>
    <submittedName>
        <fullName evidence="2">Uncharacterized protein</fullName>
    </submittedName>
</protein>
<name>A0A0D6LY99_9BILA</name>
<evidence type="ECO:0000313" key="3">
    <source>
        <dbReference type="Proteomes" id="UP000054495"/>
    </source>
</evidence>
<dbReference type="AlphaFoldDB" id="A0A0D6LY99"/>
<organism evidence="2 3">
    <name type="scientific">Ancylostoma ceylanicum</name>
    <dbReference type="NCBI Taxonomy" id="53326"/>
    <lineage>
        <taxon>Eukaryota</taxon>
        <taxon>Metazoa</taxon>
        <taxon>Ecdysozoa</taxon>
        <taxon>Nematoda</taxon>
        <taxon>Chromadorea</taxon>
        <taxon>Rhabditida</taxon>
        <taxon>Rhabditina</taxon>
        <taxon>Rhabditomorpha</taxon>
        <taxon>Strongyloidea</taxon>
        <taxon>Ancylostomatidae</taxon>
        <taxon>Ancylostomatinae</taxon>
        <taxon>Ancylostoma</taxon>
    </lineage>
</organism>
<accession>A0A0D6LY99</accession>
<dbReference type="EMBL" id="KE124915">
    <property type="protein sequence ID" value="EPB75086.1"/>
    <property type="molecule type" value="Genomic_DNA"/>
</dbReference>
<dbReference type="Proteomes" id="UP000054495">
    <property type="component" value="Unassembled WGS sequence"/>
</dbReference>
<gene>
    <name evidence="2" type="ORF">ANCCEY_05809</name>
</gene>